<dbReference type="PROSITE" id="PS50885">
    <property type="entry name" value="HAMP"/>
    <property type="match status" value="1"/>
</dbReference>
<evidence type="ECO:0000256" key="10">
    <source>
        <dbReference type="ARBA" id="ARBA00022989"/>
    </source>
</evidence>
<evidence type="ECO:0000256" key="8">
    <source>
        <dbReference type="ARBA" id="ARBA00022777"/>
    </source>
</evidence>
<dbReference type="EC" id="2.7.13.3" evidence="3"/>
<evidence type="ECO:0000259" key="15">
    <source>
        <dbReference type="PROSITE" id="PS50112"/>
    </source>
</evidence>
<dbReference type="EMBL" id="CP037867">
    <property type="protein sequence ID" value="QBM27039.1"/>
    <property type="molecule type" value="Genomic_DNA"/>
</dbReference>
<keyword evidence="5 18" id="KW-0808">Transferase</keyword>
<dbReference type="SUPFAM" id="SSF55874">
    <property type="entry name" value="ATPase domain of HSP90 chaperone/DNA topoisomerase II/histidine kinase"/>
    <property type="match status" value="1"/>
</dbReference>
<dbReference type="Pfam" id="PF13188">
    <property type="entry name" value="PAS_8"/>
    <property type="match status" value="1"/>
</dbReference>
<dbReference type="PANTHER" id="PTHR42878:SF7">
    <property type="entry name" value="SENSOR HISTIDINE KINASE GLRK"/>
    <property type="match status" value="1"/>
</dbReference>
<reference evidence="18 19" key="1">
    <citation type="submission" date="2019-03" db="EMBL/GenBank/DDBJ databases">
        <authorList>
            <person name="Sebastian G."/>
            <person name="Baumann P."/>
            <person name="Ruckert C."/>
            <person name="Kalinowski J."/>
            <person name="Nebel B."/>
            <person name="Takors R."/>
            <person name="Blombach B."/>
        </authorList>
    </citation>
    <scope>NUCLEOTIDE SEQUENCE [LARGE SCALE GENOMIC DNA]</scope>
    <source>
        <strain evidence="18 19">DSM 1084</strain>
    </source>
</reference>
<feature type="domain" description="Histidine kinase" evidence="14">
    <location>
        <begin position="643"/>
        <end position="860"/>
    </location>
</feature>
<evidence type="ECO:0000256" key="12">
    <source>
        <dbReference type="ARBA" id="ARBA00023136"/>
    </source>
</evidence>
<dbReference type="CDD" id="cd00130">
    <property type="entry name" value="PAS"/>
    <property type="match status" value="2"/>
</dbReference>
<feature type="domain" description="PAS" evidence="15">
    <location>
        <begin position="267"/>
        <end position="312"/>
    </location>
</feature>
<keyword evidence="11" id="KW-0902">Two-component regulatory system</keyword>
<keyword evidence="9" id="KW-0067">ATP-binding</keyword>
<dbReference type="InterPro" id="IPR003660">
    <property type="entry name" value="HAMP_dom"/>
</dbReference>
<gene>
    <name evidence="18" type="primary">phoR1</name>
    <name evidence="18" type="ORF">HPF_05050</name>
</gene>
<dbReference type="InterPro" id="IPR003661">
    <property type="entry name" value="HisK_dim/P_dom"/>
</dbReference>
<evidence type="ECO:0000259" key="16">
    <source>
        <dbReference type="PROSITE" id="PS50113"/>
    </source>
</evidence>
<dbReference type="AlphaFoldDB" id="A0A4P6WWZ3"/>
<dbReference type="FunFam" id="1.10.287.130:FF:000001">
    <property type="entry name" value="Two-component sensor histidine kinase"/>
    <property type="match status" value="1"/>
</dbReference>
<dbReference type="GO" id="GO:0000155">
    <property type="term" value="F:phosphorelay sensor kinase activity"/>
    <property type="evidence" value="ECO:0007669"/>
    <property type="project" value="InterPro"/>
</dbReference>
<dbReference type="InterPro" id="IPR036097">
    <property type="entry name" value="HisK_dim/P_sf"/>
</dbReference>
<evidence type="ECO:0000256" key="4">
    <source>
        <dbReference type="ARBA" id="ARBA00022553"/>
    </source>
</evidence>
<evidence type="ECO:0000256" key="6">
    <source>
        <dbReference type="ARBA" id="ARBA00022692"/>
    </source>
</evidence>
<dbReference type="GO" id="GO:0030295">
    <property type="term" value="F:protein kinase activator activity"/>
    <property type="evidence" value="ECO:0007669"/>
    <property type="project" value="TreeGrafter"/>
</dbReference>
<dbReference type="SUPFAM" id="SSF55785">
    <property type="entry name" value="PYP-like sensor domain (PAS domain)"/>
    <property type="match status" value="3"/>
</dbReference>
<dbReference type="Gene3D" id="1.10.287.130">
    <property type="match status" value="1"/>
</dbReference>
<keyword evidence="8" id="KW-0418">Kinase</keyword>
<evidence type="ECO:0000256" key="2">
    <source>
        <dbReference type="ARBA" id="ARBA00004429"/>
    </source>
</evidence>
<feature type="domain" description="PAS" evidence="15">
    <location>
        <begin position="391"/>
        <end position="468"/>
    </location>
</feature>
<feature type="domain" description="PAC" evidence="16">
    <location>
        <begin position="465"/>
        <end position="519"/>
    </location>
</feature>
<dbReference type="Pfam" id="PF13426">
    <property type="entry name" value="PAS_9"/>
    <property type="match status" value="2"/>
</dbReference>
<evidence type="ECO:0000259" key="17">
    <source>
        <dbReference type="PROSITE" id="PS50885"/>
    </source>
</evidence>
<evidence type="ECO:0000256" key="11">
    <source>
        <dbReference type="ARBA" id="ARBA00023012"/>
    </source>
</evidence>
<dbReference type="NCBIfam" id="TIGR00229">
    <property type="entry name" value="sensory_box"/>
    <property type="match status" value="2"/>
</dbReference>
<feature type="transmembrane region" description="Helical" evidence="13">
    <location>
        <begin position="187"/>
        <end position="209"/>
    </location>
</feature>
<keyword evidence="6 13" id="KW-0812">Transmembrane</keyword>
<dbReference type="PROSITE" id="PS50112">
    <property type="entry name" value="PAS"/>
    <property type="match status" value="2"/>
</dbReference>
<dbReference type="InterPro" id="IPR050351">
    <property type="entry name" value="BphY/WalK/GraS-like"/>
</dbReference>
<evidence type="ECO:0000256" key="9">
    <source>
        <dbReference type="ARBA" id="ARBA00022840"/>
    </source>
</evidence>
<sequence>MKAVPRLFGHWMALRSLRSQLMTIAIALCLAAMAVTVPLSLSSVRQQTERESIQWAQALARMAAHAASVPLADNDFGALNNALQEVVALPGVQAVRVVRPGGYEAMRVEQRASGSIVSVRPRSGQALPAPTRGHDLSGEHLHAVASLLTSNRGGEGKAVNYPQLAREGWVEVEFSFAARMAAARKSWVIASTGVLILVLLALVGFAMFLRRTIQPIRALAAYASTMAESPGNTLKLRWGSREVRELGRALNWSSQELARRMAETRQRLSRMKAVLDTAADAIVSVGPDGQIVGANPAAERMFGSDEKELIGRPLAGALPGMDAGRLRQTMADGMLIHSTQSRIGRVEMEALRHGGTPFPVEVLLGEISGDPEIRYTCIVRDLTDMKLAEEYLTLYGRVLDCTPNGISVSDARRYPQPIVHVNPAFTRITGYTAREILGRDASLLAGPLTDPDDMALLTKTVQNGAEVKVTLRNYRKDGSVFHNKLSVSPVRDGKGEITHYINVIEDVTAQVEVKQRLIERTARLNATFDLSPDGFAVFDAGGELITSNPALRAMVGAMPPWMPLSSFDEWMRQLCEEPERYGPVASDAGNGSRHTMVLARPSRKVLEREVRRHLGGSGETFVYFRDVTHQFEVDRMKSEFLATAAHELRTPLASILGFTELMIHRRYSEERQKDLLQTVHRQGTLLNNLIQELLDLSRIEARQGKDFQIVSTPLAAIVDAALDGIAHQELGRQITVDPLPEVQVMADASKIEQALTNLLSNAFKYSPAGGEVSLKVQLSGREGEEAVEIEVRDQGIGMPPAQLARAFERFYRADTSGNIPGTGLGLNLVKEIVEIHGGTIELASEPGAGTTARMRLRRAPSAVPADEPATA</sequence>
<name>A0A4P6WWZ3_HYDPS</name>
<dbReference type="InterPro" id="IPR003594">
    <property type="entry name" value="HATPase_dom"/>
</dbReference>
<dbReference type="PROSITE" id="PS50113">
    <property type="entry name" value="PAC"/>
    <property type="match status" value="1"/>
</dbReference>
<dbReference type="SMART" id="SM00091">
    <property type="entry name" value="PAS"/>
    <property type="match status" value="3"/>
</dbReference>
<dbReference type="Gene3D" id="3.30.565.10">
    <property type="entry name" value="Histidine kinase-like ATPase, C-terminal domain"/>
    <property type="match status" value="1"/>
</dbReference>
<dbReference type="Pfam" id="PF00512">
    <property type="entry name" value="HisKA"/>
    <property type="match status" value="1"/>
</dbReference>
<accession>A0A4P6WWZ3</accession>
<evidence type="ECO:0000313" key="18">
    <source>
        <dbReference type="EMBL" id="QBM27039.1"/>
    </source>
</evidence>
<dbReference type="Proteomes" id="UP000293912">
    <property type="component" value="Chromosome"/>
</dbReference>
<proteinExistence type="predicted"/>
<dbReference type="GO" id="GO:0000156">
    <property type="term" value="F:phosphorelay response regulator activity"/>
    <property type="evidence" value="ECO:0007669"/>
    <property type="project" value="TreeGrafter"/>
</dbReference>
<comment type="subcellular location">
    <subcellularLocation>
        <location evidence="2">Cell inner membrane</location>
        <topology evidence="2">Multi-pass membrane protein</topology>
    </subcellularLocation>
</comment>
<dbReference type="InterPro" id="IPR001610">
    <property type="entry name" value="PAC"/>
</dbReference>
<keyword evidence="7" id="KW-0547">Nucleotide-binding</keyword>
<feature type="transmembrane region" description="Helical" evidence="13">
    <location>
        <begin position="20"/>
        <end position="41"/>
    </location>
</feature>
<dbReference type="SMART" id="SM00086">
    <property type="entry name" value="PAC"/>
    <property type="match status" value="2"/>
</dbReference>
<dbReference type="GO" id="GO:0005886">
    <property type="term" value="C:plasma membrane"/>
    <property type="evidence" value="ECO:0007669"/>
    <property type="project" value="UniProtKB-SubCell"/>
</dbReference>
<dbReference type="InterPro" id="IPR005467">
    <property type="entry name" value="His_kinase_dom"/>
</dbReference>
<dbReference type="PROSITE" id="PS50109">
    <property type="entry name" value="HIS_KIN"/>
    <property type="match status" value="1"/>
</dbReference>
<dbReference type="FunFam" id="3.30.565.10:FF:000006">
    <property type="entry name" value="Sensor histidine kinase WalK"/>
    <property type="match status" value="1"/>
</dbReference>
<dbReference type="PRINTS" id="PR00344">
    <property type="entry name" value="BCTRLSENSOR"/>
</dbReference>
<dbReference type="SMART" id="SM00388">
    <property type="entry name" value="HisKA"/>
    <property type="match status" value="1"/>
</dbReference>
<dbReference type="Pfam" id="PF02518">
    <property type="entry name" value="HATPase_c"/>
    <property type="match status" value="1"/>
</dbReference>
<feature type="domain" description="HAMP" evidence="17">
    <location>
        <begin position="210"/>
        <end position="262"/>
    </location>
</feature>
<evidence type="ECO:0000256" key="7">
    <source>
        <dbReference type="ARBA" id="ARBA00022741"/>
    </source>
</evidence>
<dbReference type="CDD" id="cd00075">
    <property type="entry name" value="HATPase"/>
    <property type="match status" value="1"/>
</dbReference>
<dbReference type="InterPro" id="IPR035965">
    <property type="entry name" value="PAS-like_dom_sf"/>
</dbReference>
<keyword evidence="19" id="KW-1185">Reference proteome</keyword>
<evidence type="ECO:0000256" key="1">
    <source>
        <dbReference type="ARBA" id="ARBA00000085"/>
    </source>
</evidence>
<protein>
    <recommendedName>
        <fullName evidence="3">histidine kinase</fullName>
        <ecNumber evidence="3">2.7.13.3</ecNumber>
    </recommendedName>
</protein>
<keyword evidence="4" id="KW-0597">Phosphoprotein</keyword>
<keyword evidence="12 13" id="KW-0472">Membrane</keyword>
<keyword evidence="10 13" id="KW-1133">Transmembrane helix</keyword>
<dbReference type="PANTHER" id="PTHR42878">
    <property type="entry name" value="TWO-COMPONENT HISTIDINE KINASE"/>
    <property type="match status" value="1"/>
</dbReference>
<dbReference type="InterPro" id="IPR036890">
    <property type="entry name" value="HATPase_C_sf"/>
</dbReference>
<dbReference type="GO" id="GO:0007234">
    <property type="term" value="P:osmosensory signaling via phosphorelay pathway"/>
    <property type="evidence" value="ECO:0007669"/>
    <property type="project" value="TreeGrafter"/>
</dbReference>
<organism evidence="18 19">
    <name type="scientific">Hydrogenophaga pseudoflava</name>
    <name type="common">Pseudomonas carboxydoflava</name>
    <dbReference type="NCBI Taxonomy" id="47421"/>
    <lineage>
        <taxon>Bacteria</taxon>
        <taxon>Pseudomonadati</taxon>
        <taxon>Pseudomonadota</taxon>
        <taxon>Betaproteobacteria</taxon>
        <taxon>Burkholderiales</taxon>
        <taxon>Comamonadaceae</taxon>
        <taxon>Hydrogenophaga</taxon>
    </lineage>
</organism>
<dbReference type="GO" id="GO:0005524">
    <property type="term" value="F:ATP binding"/>
    <property type="evidence" value="ECO:0007669"/>
    <property type="project" value="UniProtKB-KW"/>
</dbReference>
<dbReference type="InterPro" id="IPR004358">
    <property type="entry name" value="Sig_transdc_His_kin-like_C"/>
</dbReference>
<dbReference type="SUPFAM" id="SSF47384">
    <property type="entry name" value="Homodimeric domain of signal transducing histidine kinase"/>
    <property type="match status" value="1"/>
</dbReference>
<dbReference type="KEGG" id="hpse:HPF_05050"/>
<comment type="catalytic activity">
    <reaction evidence="1">
        <text>ATP + protein L-histidine = ADP + protein N-phospho-L-histidine.</text>
        <dbReference type="EC" id="2.7.13.3"/>
    </reaction>
</comment>
<evidence type="ECO:0000313" key="19">
    <source>
        <dbReference type="Proteomes" id="UP000293912"/>
    </source>
</evidence>
<evidence type="ECO:0000259" key="14">
    <source>
        <dbReference type="PROSITE" id="PS50109"/>
    </source>
</evidence>
<evidence type="ECO:0000256" key="3">
    <source>
        <dbReference type="ARBA" id="ARBA00012438"/>
    </source>
</evidence>
<dbReference type="SMART" id="SM00387">
    <property type="entry name" value="HATPase_c"/>
    <property type="match status" value="1"/>
</dbReference>
<dbReference type="InterPro" id="IPR000700">
    <property type="entry name" value="PAS-assoc_C"/>
</dbReference>
<dbReference type="RefSeq" id="WP_133155918.1">
    <property type="nucleotide sequence ID" value="NZ_CP037867.1"/>
</dbReference>
<evidence type="ECO:0000256" key="13">
    <source>
        <dbReference type="SAM" id="Phobius"/>
    </source>
</evidence>
<dbReference type="CDD" id="cd00082">
    <property type="entry name" value="HisKA"/>
    <property type="match status" value="1"/>
</dbReference>
<dbReference type="Gene3D" id="3.30.450.20">
    <property type="entry name" value="PAS domain"/>
    <property type="match status" value="3"/>
</dbReference>
<dbReference type="InterPro" id="IPR000014">
    <property type="entry name" value="PAS"/>
</dbReference>
<evidence type="ECO:0000256" key="5">
    <source>
        <dbReference type="ARBA" id="ARBA00022679"/>
    </source>
</evidence>